<evidence type="ECO:0000313" key="4">
    <source>
        <dbReference type="EMBL" id="QPH55372.1"/>
    </source>
</evidence>
<evidence type="ECO:0008006" key="6">
    <source>
        <dbReference type="Google" id="ProtNLM"/>
    </source>
</evidence>
<dbReference type="InterPro" id="IPR056727">
    <property type="entry name" value="DUF7825"/>
</dbReference>
<feature type="domain" description="DUF7824" evidence="2">
    <location>
        <begin position="402"/>
        <end position="617"/>
    </location>
</feature>
<gene>
    <name evidence="4" type="ORF">I0K15_06440</name>
</gene>
<dbReference type="KEGG" id="poz:I0K15_06440"/>
<accession>A0A7S9QEG2</accession>
<evidence type="ECO:0000259" key="2">
    <source>
        <dbReference type="Pfam" id="PF25148"/>
    </source>
</evidence>
<evidence type="ECO:0000313" key="5">
    <source>
        <dbReference type="Proteomes" id="UP000594800"/>
    </source>
</evidence>
<protein>
    <recommendedName>
        <fullName evidence="6">HEAT repeat domain-containing protein</fullName>
    </recommendedName>
</protein>
<reference evidence="4 5" key="1">
    <citation type="submission" date="2020-11" db="EMBL/GenBank/DDBJ databases">
        <title>Description of Pontivivens ytuae sp. nov. isolated from deep sea sediment of Mariana Trench.</title>
        <authorList>
            <person name="Wang Z."/>
            <person name="Sun Q.-L."/>
            <person name="Xu X.-D."/>
            <person name="Tang Y.-Z."/>
            <person name="Zhang J."/>
        </authorList>
    </citation>
    <scope>NUCLEOTIDE SEQUENCE [LARGE SCALE GENOMIC DNA]</scope>
    <source>
        <strain evidence="4 5">MT2928</strain>
    </source>
</reference>
<proteinExistence type="predicted"/>
<dbReference type="Pfam" id="PF25148">
    <property type="entry name" value="DUF7824"/>
    <property type="match status" value="1"/>
</dbReference>
<sequence>MTEDEALELASTAKAATALTRFAAVDEATRRKLSKPVNALWKAYWRAEFSLAAKTPAPPNIRDHDALRIAMLATGTPSELKPYGFHSLPREIDLVEVMRALRPSWLDRYVADLIEGSAYLVWQVAPLWREGLCTRPETDHLILGYYAHGGGARLAAEEPRFASHDVWRFFEVEGGGDLSLAAVDKYTQPEHQWATVLLDMSRAGTLDRSRVLDASLDALERDFGQFRAGWYSRFHTALDPSLEEMTERSARYLRLVSSPIPPTVSFVLKALKVLEKAGRLEADDVLAEIGPALQARQKSTVTGAMQILASVVKRAPDRASEVARLAATALISEAADVQARALDLIERLNAVQDPELQVILAAHLDAVAPSLRPRLAAMVGAALREPAEPLPSAAAQGATAIQIEPVQTVDDAITLFLEVLENCRDPFTVERAVDGIARFGVEALASDKLSPVAKRCRQLLERPGDVELRTALAATGVAWVEGKTIDDTMAGRVPKGCHDGISRDGFTWVFARRNQDVLAGLRAGLSGPLLSLPSDTSGRVHPADLVERLAAYSGASIPRRDLALALMRLSSEGRQAALDRLEGTSEPERAFAFALGAAVTPESDAALWVAAWAARSPDAADPDIVRLVGAPVAGGGTPTALSLNVTTRSSTPYIWPVIDVEVTPPSTDANEKFASSLFHLKSEYSYLHANPCGHSFEDIAWSSTVWPGHMEPFFAVAVLALDTDQKLTDHHCRAFLEPFFRPDPPTGPLALATLGYYLASADRSVTDLAVDAISGLVEEGRIPPDAFAAQLWPFLAIGALPLGRWLRAFRDLAALSGIHAAFVRAVMTGLLRFDPEEPPRELGAMLELLFELHVETGARLDDPAVRAFLQQIRSGGKAGRFAKKLLSLGDVEAASS</sequence>
<feature type="domain" description="DUF6493" evidence="1">
    <location>
        <begin position="157"/>
        <end position="294"/>
    </location>
</feature>
<dbReference type="InterPro" id="IPR056726">
    <property type="entry name" value="DUF7824"/>
</dbReference>
<dbReference type="Pfam" id="PF25149">
    <property type="entry name" value="DUF7825"/>
    <property type="match status" value="1"/>
</dbReference>
<evidence type="ECO:0000259" key="3">
    <source>
        <dbReference type="Pfam" id="PF25149"/>
    </source>
</evidence>
<dbReference type="Proteomes" id="UP000594800">
    <property type="component" value="Chromosome"/>
</dbReference>
<organism evidence="4 5">
    <name type="scientific">Pontivivens ytuae</name>
    <dbReference type="NCBI Taxonomy" id="2789856"/>
    <lineage>
        <taxon>Bacteria</taxon>
        <taxon>Pseudomonadati</taxon>
        <taxon>Pseudomonadota</taxon>
        <taxon>Alphaproteobacteria</taxon>
        <taxon>Rhodobacterales</taxon>
        <taxon>Paracoccaceae</taxon>
        <taxon>Pontivivens</taxon>
    </lineage>
</organism>
<dbReference type="EMBL" id="CP064942">
    <property type="protein sequence ID" value="QPH55372.1"/>
    <property type="molecule type" value="Genomic_DNA"/>
</dbReference>
<dbReference type="AlphaFoldDB" id="A0A7S9QEG2"/>
<keyword evidence="5" id="KW-1185">Reference proteome</keyword>
<dbReference type="RefSeq" id="WP_196104571.1">
    <property type="nucleotide sequence ID" value="NZ_CP064942.1"/>
</dbReference>
<dbReference type="InterPro" id="IPR045472">
    <property type="entry name" value="DUF6493"/>
</dbReference>
<evidence type="ECO:0000259" key="1">
    <source>
        <dbReference type="Pfam" id="PF20103"/>
    </source>
</evidence>
<dbReference type="Pfam" id="PF20103">
    <property type="entry name" value="DUF6493"/>
    <property type="match status" value="1"/>
</dbReference>
<feature type="domain" description="DUF7825" evidence="3">
    <location>
        <begin position="645"/>
        <end position="874"/>
    </location>
</feature>
<name>A0A7S9QEG2_9RHOB</name>